<dbReference type="GO" id="GO:0052657">
    <property type="term" value="F:guanine phosphoribosyltransferase activity"/>
    <property type="evidence" value="ECO:0007669"/>
    <property type="project" value="RHEA"/>
</dbReference>
<evidence type="ECO:0000256" key="11">
    <source>
        <dbReference type="ARBA" id="ARBA00022741"/>
    </source>
</evidence>
<keyword evidence="8 15" id="KW-0808">Transferase</keyword>
<comment type="catalytic activity">
    <reaction evidence="13">
        <text>GMP + diphosphate = guanine + 5-phospho-alpha-D-ribose 1-diphosphate</text>
        <dbReference type="Rhea" id="RHEA:25424"/>
        <dbReference type="ChEBI" id="CHEBI:16235"/>
        <dbReference type="ChEBI" id="CHEBI:33019"/>
        <dbReference type="ChEBI" id="CHEBI:58017"/>
        <dbReference type="ChEBI" id="CHEBI:58115"/>
        <dbReference type="EC" id="2.4.2.8"/>
    </reaction>
    <physiologicalReaction direction="right-to-left" evidence="13">
        <dbReference type="Rhea" id="RHEA:25426"/>
    </physiologicalReaction>
</comment>
<evidence type="ECO:0000256" key="7">
    <source>
        <dbReference type="ARBA" id="ARBA00022676"/>
    </source>
</evidence>
<evidence type="ECO:0000256" key="8">
    <source>
        <dbReference type="ARBA" id="ARBA00022679"/>
    </source>
</evidence>
<protein>
    <recommendedName>
        <fullName evidence="5 15">Hypoxanthine phosphoribosyltransferase</fullName>
        <ecNumber evidence="5 15">2.4.2.8</ecNumber>
    </recommendedName>
</protein>
<gene>
    <name evidence="17" type="ORF">SAMN04488541_10278</name>
</gene>
<comment type="subcellular location">
    <subcellularLocation>
        <location evidence="2 15">Cytoplasm</location>
    </subcellularLocation>
</comment>
<dbReference type="EC" id="2.4.2.8" evidence="5 15"/>
<evidence type="ECO:0000256" key="12">
    <source>
        <dbReference type="ARBA" id="ARBA00022842"/>
    </source>
</evidence>
<keyword evidence="11 15" id="KW-0547">Nucleotide-binding</keyword>
<dbReference type="GO" id="GO:0004422">
    <property type="term" value="F:hypoxanthine phosphoribosyltransferase activity"/>
    <property type="evidence" value="ECO:0007669"/>
    <property type="project" value="InterPro"/>
</dbReference>
<accession>A0A1I2HX91</accession>
<dbReference type="AlphaFoldDB" id="A0A1I2HX91"/>
<reference evidence="18" key="1">
    <citation type="submission" date="2016-10" db="EMBL/GenBank/DDBJ databases">
        <authorList>
            <person name="Varghese N."/>
            <person name="Submissions S."/>
        </authorList>
    </citation>
    <scope>NUCLEOTIDE SEQUENCE [LARGE SCALE GENOMIC DNA]</scope>
    <source>
        <strain>GEY</strain>
        <strain evidence="18">DSM 9560</strain>
    </source>
</reference>
<comment type="similarity">
    <text evidence="4 15">Belongs to the purine/pyrimidine phosphoribosyltransferase family.</text>
</comment>
<keyword evidence="12 15" id="KW-0460">Magnesium</keyword>
<dbReference type="GO" id="GO:0000287">
    <property type="term" value="F:magnesium ion binding"/>
    <property type="evidence" value="ECO:0007669"/>
    <property type="project" value="TreeGrafter"/>
</dbReference>
<dbReference type="UniPathway" id="UPA00591">
    <property type="reaction ID" value="UER00648"/>
</dbReference>
<dbReference type="GO" id="GO:0032264">
    <property type="term" value="P:IMP salvage"/>
    <property type="evidence" value="ECO:0007669"/>
    <property type="project" value="UniProtKB-UniPathway"/>
</dbReference>
<dbReference type="NCBIfam" id="TIGR01203">
    <property type="entry name" value="HGPRTase"/>
    <property type="match status" value="1"/>
</dbReference>
<dbReference type="STRING" id="1003.SAMN04488541_10278"/>
<keyword evidence="9 15" id="KW-0479">Metal-binding</keyword>
<dbReference type="CDD" id="cd06223">
    <property type="entry name" value="PRTases_typeI"/>
    <property type="match status" value="1"/>
</dbReference>
<sequence length="176" mass="20324">MLVKDKNFNLFIPQAKIQQRISELSKQIARDYQDLNPLFITILNGAFIFAADLIRQIDIVSEITFVKFTSYESMQSTGKVDQILGFDDDVFQRHVVLIEDIVDTGLTISEIMQELKRFRPESLEVVTLLMKPSALKKEVQIKYVGFEIENKFVVGYGLDYDGYGRNLQDIYVVEEI</sequence>
<keyword evidence="7 15" id="KW-0328">Glycosyltransferase</keyword>
<keyword evidence="10 15" id="KW-0660">Purine salvage</keyword>
<dbReference type="GO" id="GO:0046100">
    <property type="term" value="P:hypoxanthine metabolic process"/>
    <property type="evidence" value="ECO:0007669"/>
    <property type="project" value="TreeGrafter"/>
</dbReference>
<evidence type="ECO:0000256" key="1">
    <source>
        <dbReference type="ARBA" id="ARBA00001946"/>
    </source>
</evidence>
<evidence type="ECO:0000256" key="5">
    <source>
        <dbReference type="ARBA" id="ARBA00011895"/>
    </source>
</evidence>
<evidence type="ECO:0000256" key="2">
    <source>
        <dbReference type="ARBA" id="ARBA00004496"/>
    </source>
</evidence>
<evidence type="ECO:0000256" key="6">
    <source>
        <dbReference type="ARBA" id="ARBA00022490"/>
    </source>
</evidence>
<comment type="catalytic activity">
    <reaction evidence="14">
        <text>IMP + diphosphate = hypoxanthine + 5-phospho-alpha-D-ribose 1-diphosphate</text>
        <dbReference type="Rhea" id="RHEA:17973"/>
        <dbReference type="ChEBI" id="CHEBI:17368"/>
        <dbReference type="ChEBI" id="CHEBI:33019"/>
        <dbReference type="ChEBI" id="CHEBI:58017"/>
        <dbReference type="ChEBI" id="CHEBI:58053"/>
        <dbReference type="EC" id="2.4.2.8"/>
    </reaction>
    <physiologicalReaction direction="right-to-left" evidence="14">
        <dbReference type="Rhea" id="RHEA:17975"/>
    </physiologicalReaction>
</comment>
<comment type="pathway">
    <text evidence="3 15">Purine metabolism; IMP biosynthesis via salvage pathway; IMP from hypoxanthine: step 1/1.</text>
</comment>
<dbReference type="InterPro" id="IPR005904">
    <property type="entry name" value="Hxn_phspho_trans"/>
</dbReference>
<dbReference type="Gene3D" id="3.40.50.2020">
    <property type="match status" value="1"/>
</dbReference>
<dbReference type="PANTHER" id="PTHR43340">
    <property type="entry name" value="HYPOXANTHINE-GUANINE PHOSPHORIBOSYLTRANSFERASE"/>
    <property type="match status" value="1"/>
</dbReference>
<dbReference type="InterPro" id="IPR029057">
    <property type="entry name" value="PRTase-like"/>
</dbReference>
<proteinExistence type="inferred from homology"/>
<feature type="domain" description="Phosphoribosyltransferase" evidence="16">
    <location>
        <begin position="16"/>
        <end position="160"/>
    </location>
</feature>
<dbReference type="InterPro" id="IPR050408">
    <property type="entry name" value="HGPRT"/>
</dbReference>
<evidence type="ECO:0000259" key="16">
    <source>
        <dbReference type="Pfam" id="PF00156"/>
    </source>
</evidence>
<dbReference type="Proteomes" id="UP000199513">
    <property type="component" value="Unassembled WGS sequence"/>
</dbReference>
<evidence type="ECO:0000313" key="18">
    <source>
        <dbReference type="Proteomes" id="UP000199513"/>
    </source>
</evidence>
<comment type="cofactor">
    <cofactor evidence="1 15">
        <name>Mg(2+)</name>
        <dbReference type="ChEBI" id="CHEBI:18420"/>
    </cofactor>
</comment>
<evidence type="ECO:0000256" key="14">
    <source>
        <dbReference type="ARBA" id="ARBA00049402"/>
    </source>
</evidence>
<keyword evidence="6 15" id="KW-0963">Cytoplasm</keyword>
<evidence type="ECO:0000256" key="9">
    <source>
        <dbReference type="ARBA" id="ARBA00022723"/>
    </source>
</evidence>
<dbReference type="GO" id="GO:0006178">
    <property type="term" value="P:guanine salvage"/>
    <property type="evidence" value="ECO:0007669"/>
    <property type="project" value="TreeGrafter"/>
</dbReference>
<evidence type="ECO:0000256" key="4">
    <source>
        <dbReference type="ARBA" id="ARBA00008391"/>
    </source>
</evidence>
<dbReference type="GO" id="GO:0005829">
    <property type="term" value="C:cytosol"/>
    <property type="evidence" value="ECO:0007669"/>
    <property type="project" value="TreeGrafter"/>
</dbReference>
<dbReference type="PANTHER" id="PTHR43340:SF1">
    <property type="entry name" value="HYPOXANTHINE PHOSPHORIBOSYLTRANSFERASE"/>
    <property type="match status" value="1"/>
</dbReference>
<evidence type="ECO:0000256" key="3">
    <source>
        <dbReference type="ARBA" id="ARBA00004669"/>
    </source>
</evidence>
<keyword evidence="18" id="KW-1185">Reference proteome</keyword>
<dbReference type="GO" id="GO:0000166">
    <property type="term" value="F:nucleotide binding"/>
    <property type="evidence" value="ECO:0007669"/>
    <property type="project" value="UniProtKB-KW"/>
</dbReference>
<dbReference type="InterPro" id="IPR000836">
    <property type="entry name" value="PRTase_dom"/>
</dbReference>
<dbReference type="GO" id="GO:0032263">
    <property type="term" value="P:GMP salvage"/>
    <property type="evidence" value="ECO:0007669"/>
    <property type="project" value="TreeGrafter"/>
</dbReference>
<organism evidence="17 18">
    <name type="scientific">Thermoflexibacter ruber</name>
    <dbReference type="NCBI Taxonomy" id="1003"/>
    <lineage>
        <taxon>Bacteria</taxon>
        <taxon>Pseudomonadati</taxon>
        <taxon>Bacteroidota</taxon>
        <taxon>Cytophagia</taxon>
        <taxon>Cytophagales</taxon>
        <taxon>Thermoflexibacteraceae</taxon>
        <taxon>Thermoflexibacter</taxon>
    </lineage>
</organism>
<dbReference type="RefSeq" id="WP_317039461.1">
    <property type="nucleotide sequence ID" value="NZ_FONY01000027.1"/>
</dbReference>
<evidence type="ECO:0000256" key="15">
    <source>
        <dbReference type="RuleBase" id="RU364099"/>
    </source>
</evidence>
<dbReference type="GO" id="GO:0006166">
    <property type="term" value="P:purine ribonucleoside salvage"/>
    <property type="evidence" value="ECO:0007669"/>
    <property type="project" value="UniProtKB-KW"/>
</dbReference>
<dbReference type="EMBL" id="FONY01000027">
    <property type="protein sequence ID" value="SFF34138.1"/>
    <property type="molecule type" value="Genomic_DNA"/>
</dbReference>
<dbReference type="Pfam" id="PF00156">
    <property type="entry name" value="Pribosyltran"/>
    <property type="match status" value="1"/>
</dbReference>
<evidence type="ECO:0000256" key="10">
    <source>
        <dbReference type="ARBA" id="ARBA00022726"/>
    </source>
</evidence>
<name>A0A1I2HX91_9BACT</name>
<dbReference type="SUPFAM" id="SSF53271">
    <property type="entry name" value="PRTase-like"/>
    <property type="match status" value="1"/>
</dbReference>
<evidence type="ECO:0000313" key="17">
    <source>
        <dbReference type="EMBL" id="SFF34138.1"/>
    </source>
</evidence>
<evidence type="ECO:0000256" key="13">
    <source>
        <dbReference type="ARBA" id="ARBA00048811"/>
    </source>
</evidence>